<feature type="non-terminal residue" evidence="2">
    <location>
        <position position="1"/>
    </location>
</feature>
<name>A0AAN5DC62_9BILA</name>
<keyword evidence="3" id="KW-1185">Reference proteome</keyword>
<dbReference type="EMBL" id="BTRK01000006">
    <property type="protein sequence ID" value="GMR60341.1"/>
    <property type="molecule type" value="Genomic_DNA"/>
</dbReference>
<evidence type="ECO:0000313" key="2">
    <source>
        <dbReference type="EMBL" id="GMR60341.1"/>
    </source>
</evidence>
<proteinExistence type="predicted"/>
<dbReference type="AlphaFoldDB" id="A0AAN5DC62"/>
<dbReference type="Proteomes" id="UP001328107">
    <property type="component" value="Unassembled WGS sequence"/>
</dbReference>
<organism evidence="2 3">
    <name type="scientific">Pristionchus mayeri</name>
    <dbReference type="NCBI Taxonomy" id="1317129"/>
    <lineage>
        <taxon>Eukaryota</taxon>
        <taxon>Metazoa</taxon>
        <taxon>Ecdysozoa</taxon>
        <taxon>Nematoda</taxon>
        <taxon>Chromadorea</taxon>
        <taxon>Rhabditida</taxon>
        <taxon>Rhabditina</taxon>
        <taxon>Diplogasteromorpha</taxon>
        <taxon>Diplogasteroidea</taxon>
        <taxon>Neodiplogasteridae</taxon>
        <taxon>Pristionchus</taxon>
    </lineage>
</organism>
<evidence type="ECO:0000256" key="1">
    <source>
        <dbReference type="SAM" id="MobiDB-lite"/>
    </source>
</evidence>
<feature type="region of interest" description="Disordered" evidence="1">
    <location>
        <begin position="15"/>
        <end position="40"/>
    </location>
</feature>
<evidence type="ECO:0000313" key="3">
    <source>
        <dbReference type="Proteomes" id="UP001328107"/>
    </source>
</evidence>
<accession>A0AAN5DC62</accession>
<sequence length="147" mass="16251">SSRPLVSLQNALPILPHLPRSGTPRSRHHGQQAGKEGDAQLSRAIWQASRTHRLLRRVWSGLHGPLGVPEPIGGVGRIIRRLRPVERSPLVVTDWLVDSSPHFPSSSCSCHRDPPSSFKPLPFNRLSAINNKVPSLSLGEHIDRTKI</sequence>
<reference evidence="3" key="1">
    <citation type="submission" date="2022-10" db="EMBL/GenBank/DDBJ databases">
        <title>Genome assembly of Pristionchus species.</title>
        <authorList>
            <person name="Yoshida K."/>
            <person name="Sommer R.J."/>
        </authorList>
    </citation>
    <scope>NUCLEOTIDE SEQUENCE [LARGE SCALE GENOMIC DNA]</scope>
    <source>
        <strain evidence="3">RS5460</strain>
    </source>
</reference>
<gene>
    <name evidence="2" type="ORF">PMAYCL1PPCAC_30536</name>
</gene>
<comment type="caution">
    <text evidence="2">The sequence shown here is derived from an EMBL/GenBank/DDBJ whole genome shotgun (WGS) entry which is preliminary data.</text>
</comment>
<protein>
    <submittedName>
        <fullName evidence="2">Uncharacterized protein</fullName>
    </submittedName>
</protein>